<protein>
    <recommendedName>
        <fullName evidence="1">DUF6455 domain-containing protein</fullName>
    </recommendedName>
</protein>
<evidence type="ECO:0000313" key="3">
    <source>
        <dbReference type="Proteomes" id="UP000199382"/>
    </source>
</evidence>
<dbReference type="RefSeq" id="WP_093162906.1">
    <property type="nucleotide sequence ID" value="NZ_FNEK01000073.1"/>
</dbReference>
<proteinExistence type="predicted"/>
<feature type="domain" description="DUF6455" evidence="1">
    <location>
        <begin position="3"/>
        <end position="85"/>
    </location>
</feature>
<dbReference type="STRING" id="571298.SAMN04488026_10735"/>
<reference evidence="2 3" key="1">
    <citation type="submission" date="2016-10" db="EMBL/GenBank/DDBJ databases">
        <authorList>
            <person name="de Groot N.N."/>
        </authorList>
    </citation>
    <scope>NUCLEOTIDE SEQUENCE [LARGE SCALE GENOMIC DNA]</scope>
    <source>
        <strain evidence="2 3">DSM 25294</strain>
    </source>
</reference>
<evidence type="ECO:0000259" key="1">
    <source>
        <dbReference type="Pfam" id="PF20056"/>
    </source>
</evidence>
<dbReference type="InterPro" id="IPR045601">
    <property type="entry name" value="DUF6455"/>
</dbReference>
<dbReference type="Pfam" id="PF20056">
    <property type="entry name" value="DUF6455"/>
    <property type="match status" value="1"/>
</dbReference>
<name>A0A1G9I9J6_9RHOB</name>
<organism evidence="2 3">
    <name type="scientific">Aliiruegeria lutimaris</name>
    <dbReference type="NCBI Taxonomy" id="571298"/>
    <lineage>
        <taxon>Bacteria</taxon>
        <taxon>Pseudomonadati</taxon>
        <taxon>Pseudomonadota</taxon>
        <taxon>Alphaproteobacteria</taxon>
        <taxon>Rhodobacterales</taxon>
        <taxon>Roseobacteraceae</taxon>
        <taxon>Aliiruegeria</taxon>
    </lineage>
</organism>
<evidence type="ECO:0000313" key="2">
    <source>
        <dbReference type="EMBL" id="SDL21514.1"/>
    </source>
</evidence>
<sequence>MCFPGDTDFHFWLTRSVGRSIGLNFRQALDDGRLSPDGYLGLVQACQVCEHVASCQHWLGGQKGLPRQKRAPEFCRIGEKLDALKPH</sequence>
<dbReference type="OrthoDB" id="7859249at2"/>
<gene>
    <name evidence="2" type="ORF">SAMN04488026_10735</name>
</gene>
<dbReference type="AlphaFoldDB" id="A0A1G9I9J6"/>
<accession>A0A1G9I9J6</accession>
<keyword evidence="3" id="KW-1185">Reference proteome</keyword>
<dbReference type="Proteomes" id="UP000199382">
    <property type="component" value="Unassembled WGS sequence"/>
</dbReference>
<dbReference type="EMBL" id="FNEK01000073">
    <property type="protein sequence ID" value="SDL21514.1"/>
    <property type="molecule type" value="Genomic_DNA"/>
</dbReference>